<feature type="transmembrane region" description="Helical" evidence="1">
    <location>
        <begin position="150"/>
        <end position="171"/>
    </location>
</feature>
<evidence type="ECO:0000313" key="2">
    <source>
        <dbReference type="EMBL" id="GIG16900.1"/>
    </source>
</evidence>
<dbReference type="RefSeq" id="WP_166386284.1">
    <property type="nucleotide sequence ID" value="NZ_BAAATT010000015.1"/>
</dbReference>
<evidence type="ECO:0000256" key="1">
    <source>
        <dbReference type="SAM" id="Phobius"/>
    </source>
</evidence>
<dbReference type="InterPro" id="IPR017195">
    <property type="entry name" value="ABC_thiamin-permease_prd"/>
</dbReference>
<dbReference type="Pfam" id="PF09819">
    <property type="entry name" value="ABC_cobalt"/>
    <property type="match status" value="1"/>
</dbReference>
<keyword evidence="1" id="KW-1133">Transmembrane helix</keyword>
<evidence type="ECO:0000313" key="3">
    <source>
        <dbReference type="Proteomes" id="UP000660339"/>
    </source>
</evidence>
<organism evidence="2 3">
    <name type="scientific">Catellatospora methionotrophica</name>
    <dbReference type="NCBI Taxonomy" id="121620"/>
    <lineage>
        <taxon>Bacteria</taxon>
        <taxon>Bacillati</taxon>
        <taxon>Actinomycetota</taxon>
        <taxon>Actinomycetes</taxon>
        <taxon>Micromonosporales</taxon>
        <taxon>Micromonosporaceae</taxon>
        <taxon>Catellatospora</taxon>
    </lineage>
</organism>
<keyword evidence="1" id="KW-0812">Transmembrane</keyword>
<feature type="transmembrane region" description="Helical" evidence="1">
    <location>
        <begin position="48"/>
        <end position="65"/>
    </location>
</feature>
<feature type="transmembrane region" description="Helical" evidence="1">
    <location>
        <begin position="12"/>
        <end position="33"/>
    </location>
</feature>
<dbReference type="EMBL" id="BONJ01000029">
    <property type="protein sequence ID" value="GIG16900.1"/>
    <property type="molecule type" value="Genomic_DNA"/>
</dbReference>
<feature type="transmembrane region" description="Helical" evidence="1">
    <location>
        <begin position="118"/>
        <end position="138"/>
    </location>
</feature>
<accession>A0A8J3LLS8</accession>
<reference evidence="2" key="1">
    <citation type="submission" date="2021-01" db="EMBL/GenBank/DDBJ databases">
        <title>Whole genome shotgun sequence of Catellatospora methionotrophica NBRC 14553.</title>
        <authorList>
            <person name="Komaki H."/>
            <person name="Tamura T."/>
        </authorList>
    </citation>
    <scope>NUCLEOTIDE SEQUENCE</scope>
    <source>
        <strain evidence="2">NBRC 14553</strain>
    </source>
</reference>
<proteinExistence type="predicted"/>
<dbReference type="AlphaFoldDB" id="A0A8J3LLS8"/>
<feature type="transmembrane region" description="Helical" evidence="1">
    <location>
        <begin position="77"/>
        <end position="98"/>
    </location>
</feature>
<name>A0A8J3LLS8_9ACTN</name>
<keyword evidence="3" id="KW-1185">Reference proteome</keyword>
<comment type="caution">
    <text evidence="2">The sequence shown here is derived from an EMBL/GenBank/DDBJ whole genome shotgun (WGS) entry which is preliminary data.</text>
</comment>
<dbReference type="Proteomes" id="UP000660339">
    <property type="component" value="Unassembled WGS sequence"/>
</dbReference>
<gene>
    <name evidence="2" type="ORF">Cme02nite_52320</name>
</gene>
<keyword evidence="1" id="KW-0472">Membrane</keyword>
<protein>
    <submittedName>
        <fullName evidence="2">ABC transporter permease</fullName>
    </submittedName>
</protein>
<sequence>MTSNRWRTVDIVVASILAVAFGVVFWAWGLLWYGPGDALFAAFPPAKAVIYGVWLLPAVLAPLILRKIGAGFYTEFVAAVVSALLGTGWGIAVLWYGLAQGAAGELGFALGGYKRWGLPQALLASAFAGAAAAGLDLYYYYADWAADWKLIYVVIVMASSVAIAGVGGHFLTRALAGTGALDRFPSGRSRDLV</sequence>
<dbReference type="PIRSF" id="PIRSF037394">
    <property type="entry name" value="ABC_thiamine-permease_YkoE_prd"/>
    <property type="match status" value="1"/>
</dbReference>